<evidence type="ECO:0000313" key="3">
    <source>
        <dbReference type="Proteomes" id="UP001228905"/>
    </source>
</evidence>
<keyword evidence="1" id="KW-1133">Transmembrane helix</keyword>
<feature type="transmembrane region" description="Helical" evidence="1">
    <location>
        <begin position="124"/>
        <end position="146"/>
    </location>
</feature>
<feature type="transmembrane region" description="Helical" evidence="1">
    <location>
        <begin position="167"/>
        <end position="193"/>
    </location>
</feature>
<dbReference type="EMBL" id="JAUSVS010000002">
    <property type="protein sequence ID" value="MDQ0464144.1"/>
    <property type="molecule type" value="Genomic_DNA"/>
</dbReference>
<protein>
    <recommendedName>
        <fullName evidence="4">Glycerophosphoryl diester phosphodiesterase membrane domain-containing protein</fullName>
    </recommendedName>
</protein>
<evidence type="ECO:0000313" key="2">
    <source>
        <dbReference type="EMBL" id="MDQ0464144.1"/>
    </source>
</evidence>
<sequence>MSAASEPLSTQNIGEALRQTAPLLPRLILAGLLLVVAPEWPLDTASGYLVQAGMPVWLSGIANVLAKGGLQGLYVGVVAILLAPRLGLVAAVKPVDRHAGWIGWIAVVLVAGVLKTLIISMGLILLVIPGVIANCMLFIVLPVAALERRDPGEAITRSRELTRDYRFGIFGVLLVLGIAVTVFGFAGMVGFGGMSGFQEARLQPGYSYGYEPLINLVYATLLAVLQTSFYVRRALRTSAGAQSVAAVFD</sequence>
<evidence type="ECO:0000256" key="1">
    <source>
        <dbReference type="SAM" id="Phobius"/>
    </source>
</evidence>
<feature type="transmembrane region" description="Helical" evidence="1">
    <location>
        <begin position="213"/>
        <end position="231"/>
    </location>
</feature>
<feature type="transmembrane region" description="Helical" evidence="1">
    <location>
        <begin position="72"/>
        <end position="92"/>
    </location>
</feature>
<keyword evidence="3" id="KW-1185">Reference proteome</keyword>
<name>A0ABU0ISY0_9CAUL</name>
<comment type="caution">
    <text evidence="2">The sequence shown here is derived from an EMBL/GenBank/DDBJ whole genome shotgun (WGS) entry which is preliminary data.</text>
</comment>
<feature type="transmembrane region" description="Helical" evidence="1">
    <location>
        <begin position="99"/>
        <end position="118"/>
    </location>
</feature>
<dbReference type="RefSeq" id="WP_307348574.1">
    <property type="nucleotide sequence ID" value="NZ_JAUSVS010000002.1"/>
</dbReference>
<keyword evidence="1" id="KW-0472">Membrane</keyword>
<proteinExistence type="predicted"/>
<keyword evidence="1" id="KW-0812">Transmembrane</keyword>
<gene>
    <name evidence="2" type="ORF">QO010_001915</name>
</gene>
<reference evidence="2 3" key="1">
    <citation type="submission" date="2023-07" db="EMBL/GenBank/DDBJ databases">
        <title>Genomic Encyclopedia of Type Strains, Phase IV (KMG-IV): sequencing the most valuable type-strain genomes for metagenomic binning, comparative biology and taxonomic classification.</title>
        <authorList>
            <person name="Goeker M."/>
        </authorList>
    </citation>
    <scope>NUCLEOTIDE SEQUENCE [LARGE SCALE GENOMIC DNA]</scope>
    <source>
        <strain evidence="2 3">DSM 18695</strain>
    </source>
</reference>
<organism evidence="2 3">
    <name type="scientific">Caulobacter ginsengisoli</name>
    <dbReference type="NCBI Taxonomy" id="400775"/>
    <lineage>
        <taxon>Bacteria</taxon>
        <taxon>Pseudomonadati</taxon>
        <taxon>Pseudomonadota</taxon>
        <taxon>Alphaproteobacteria</taxon>
        <taxon>Caulobacterales</taxon>
        <taxon>Caulobacteraceae</taxon>
        <taxon>Caulobacter</taxon>
    </lineage>
</organism>
<evidence type="ECO:0008006" key="4">
    <source>
        <dbReference type="Google" id="ProtNLM"/>
    </source>
</evidence>
<accession>A0ABU0ISY0</accession>
<dbReference type="Proteomes" id="UP001228905">
    <property type="component" value="Unassembled WGS sequence"/>
</dbReference>